<feature type="transmembrane region" description="Helical" evidence="1">
    <location>
        <begin position="324"/>
        <end position="341"/>
    </location>
</feature>
<keyword evidence="1" id="KW-0472">Membrane</keyword>
<dbReference type="Pfam" id="PF14897">
    <property type="entry name" value="EpsG"/>
    <property type="match status" value="1"/>
</dbReference>
<keyword evidence="1" id="KW-1133">Transmembrane helix</keyword>
<reference evidence="2 3" key="1">
    <citation type="submission" date="2014-02" db="EMBL/GenBank/DDBJ databases">
        <authorList>
            <person name="Sears C."/>
            <person name="Carroll K."/>
            <person name="Sack B.R."/>
            <person name="Qadri F."/>
            <person name="Myers L.L."/>
            <person name="Chung G.-T."/>
            <person name="Escheverria P."/>
            <person name="Fraser C.M."/>
            <person name="Sadzewicz L."/>
            <person name="Shefchek K.A."/>
            <person name="Tallon L."/>
            <person name="Das S.P."/>
            <person name="Daugherty S."/>
            <person name="Mongodin E.F."/>
        </authorList>
    </citation>
    <scope>NUCLEOTIDE SEQUENCE [LARGE SCALE GENOMIC DNA]</scope>
    <source>
        <strain evidence="2 3">3976T8</strain>
    </source>
</reference>
<feature type="transmembrane region" description="Helical" evidence="1">
    <location>
        <begin position="6"/>
        <end position="23"/>
    </location>
</feature>
<feature type="transmembrane region" description="Helical" evidence="1">
    <location>
        <begin position="156"/>
        <end position="177"/>
    </location>
</feature>
<keyword evidence="1" id="KW-0812">Transmembrane</keyword>
<feature type="transmembrane region" description="Helical" evidence="1">
    <location>
        <begin position="189"/>
        <end position="215"/>
    </location>
</feature>
<dbReference type="InterPro" id="IPR049458">
    <property type="entry name" value="EpsG-like"/>
</dbReference>
<dbReference type="AlphaFoldDB" id="A0A016AST0"/>
<evidence type="ECO:0000313" key="2">
    <source>
        <dbReference type="EMBL" id="EXZ72153.1"/>
    </source>
</evidence>
<evidence type="ECO:0000256" key="1">
    <source>
        <dbReference type="SAM" id="Phobius"/>
    </source>
</evidence>
<protein>
    <submittedName>
        <fullName evidence="2">Putative membrane protein</fullName>
    </submittedName>
</protein>
<dbReference type="Proteomes" id="UP000020938">
    <property type="component" value="Unassembled WGS sequence"/>
</dbReference>
<feature type="transmembrane region" description="Helical" evidence="1">
    <location>
        <begin position="301"/>
        <end position="317"/>
    </location>
</feature>
<feature type="transmembrane region" description="Helical" evidence="1">
    <location>
        <begin position="272"/>
        <end position="295"/>
    </location>
</feature>
<name>A0A016AST0_BACFG</name>
<gene>
    <name evidence="2" type="ORF">M123_3741</name>
</gene>
<comment type="caution">
    <text evidence="2">The sequence shown here is derived from an EMBL/GenBank/DDBJ whole genome shotgun (WGS) entry which is preliminary data.</text>
</comment>
<dbReference type="PATRIC" id="fig|1339314.3.peg.3894"/>
<evidence type="ECO:0000313" key="3">
    <source>
        <dbReference type="Proteomes" id="UP000020938"/>
    </source>
</evidence>
<feature type="transmembrane region" description="Helical" evidence="1">
    <location>
        <begin position="108"/>
        <end position="126"/>
    </location>
</feature>
<dbReference type="RefSeq" id="WP_032598824.1">
    <property type="nucleotide sequence ID" value="NZ_JGDS01000062.1"/>
</dbReference>
<sequence length="347" mass="40531">MFIFILINVISFFVCVKIYTSSLNYKYSTVSYLFFCCILVLVVGFRAENVDHDYQNYFNAIYDNTTISEPTFLFFSLVIRNFSLPPAFLFLLYATLGIGLKFWAIRKYSSFQLVALLIYFSNFLLLHEITQIRAGVASGLLLLSFPVLANKCYKQFLLFVFVAALFHFSSLFALLLLPVTNTGLTQKRIVLWGLFPMLGLFLHVFNINVISMIPIDVIREKMQMYKALEEMGEDGFSQVNLFNPYYLFKLGIYYFFLTKYTFFERKDKYFTIYLKIFGLSLFLFPALSSITPLLGYRISELFGIIEIFLFPIACFLFRTHKQSLLVISLYYSLLMSVNVYHKELIFL</sequence>
<organism evidence="2 3">
    <name type="scientific">Bacteroides fragilis str. 3976T8</name>
    <dbReference type="NCBI Taxonomy" id="1339314"/>
    <lineage>
        <taxon>Bacteria</taxon>
        <taxon>Pseudomonadati</taxon>
        <taxon>Bacteroidota</taxon>
        <taxon>Bacteroidia</taxon>
        <taxon>Bacteroidales</taxon>
        <taxon>Bacteroidaceae</taxon>
        <taxon>Bacteroides</taxon>
    </lineage>
</organism>
<proteinExistence type="predicted"/>
<feature type="transmembrane region" description="Helical" evidence="1">
    <location>
        <begin position="30"/>
        <end position="47"/>
    </location>
</feature>
<dbReference type="EMBL" id="JGDS01000062">
    <property type="protein sequence ID" value="EXZ72153.1"/>
    <property type="molecule type" value="Genomic_DNA"/>
</dbReference>
<accession>A0A016AST0</accession>
<feature type="transmembrane region" description="Helical" evidence="1">
    <location>
        <begin position="72"/>
        <end position="96"/>
    </location>
</feature>